<dbReference type="EMBL" id="CAXHTA020000018">
    <property type="protein sequence ID" value="CAL5228435.1"/>
    <property type="molecule type" value="Genomic_DNA"/>
</dbReference>
<evidence type="ECO:0000313" key="2">
    <source>
        <dbReference type="Proteomes" id="UP001497392"/>
    </source>
</evidence>
<evidence type="ECO:0000313" key="1">
    <source>
        <dbReference type="EMBL" id="CAL5228435.1"/>
    </source>
</evidence>
<accession>A0ABP1GAY6</accession>
<organism evidence="1 2">
    <name type="scientific">Coccomyxa viridis</name>
    <dbReference type="NCBI Taxonomy" id="1274662"/>
    <lineage>
        <taxon>Eukaryota</taxon>
        <taxon>Viridiplantae</taxon>
        <taxon>Chlorophyta</taxon>
        <taxon>core chlorophytes</taxon>
        <taxon>Trebouxiophyceae</taxon>
        <taxon>Trebouxiophyceae incertae sedis</taxon>
        <taxon>Coccomyxaceae</taxon>
        <taxon>Coccomyxa</taxon>
    </lineage>
</organism>
<gene>
    <name evidence="1" type="primary">g11569</name>
    <name evidence="1" type="ORF">VP750_LOCUS10341</name>
</gene>
<keyword evidence="2" id="KW-1185">Reference proteome</keyword>
<name>A0ABP1GAY6_9CHLO</name>
<proteinExistence type="predicted"/>
<sequence length="151" mass="16508">MVGLGKRPLIEQEFDAVSILGRAAAEANLIAEHLQEEGEAALMSNLYNQASQARETLTKENLSDEELLASVGAVAQSIMTALEAASYKDKIYHLRNIIRGDHMDPADKAEEMEDLNQMFTQATPAFPILVLSGTECEECMKALVTCFPCMA</sequence>
<reference evidence="1 2" key="1">
    <citation type="submission" date="2024-06" db="EMBL/GenBank/DDBJ databases">
        <authorList>
            <person name="Kraege A."/>
            <person name="Thomma B."/>
        </authorList>
    </citation>
    <scope>NUCLEOTIDE SEQUENCE [LARGE SCALE GENOMIC DNA]</scope>
</reference>
<dbReference type="Proteomes" id="UP001497392">
    <property type="component" value="Unassembled WGS sequence"/>
</dbReference>
<comment type="caution">
    <text evidence="1">The sequence shown here is derived from an EMBL/GenBank/DDBJ whole genome shotgun (WGS) entry which is preliminary data.</text>
</comment>
<protein>
    <submittedName>
        <fullName evidence="1">G11569 protein</fullName>
    </submittedName>
</protein>